<evidence type="ECO:0000256" key="1">
    <source>
        <dbReference type="SAM" id="MobiDB-lite"/>
    </source>
</evidence>
<gene>
    <name evidence="2" type="ORF">S01H1_31391</name>
</gene>
<dbReference type="AlphaFoldDB" id="X0T9D1"/>
<dbReference type="EMBL" id="BARS01019366">
    <property type="protein sequence ID" value="GAF90083.1"/>
    <property type="molecule type" value="Genomic_DNA"/>
</dbReference>
<evidence type="ECO:0000313" key="2">
    <source>
        <dbReference type="EMBL" id="GAF90083.1"/>
    </source>
</evidence>
<reference evidence="2" key="1">
    <citation type="journal article" date="2014" name="Front. Microbiol.">
        <title>High frequency of phylogenetically diverse reductive dehalogenase-homologous genes in deep subseafloor sedimentary metagenomes.</title>
        <authorList>
            <person name="Kawai M."/>
            <person name="Futagami T."/>
            <person name="Toyoda A."/>
            <person name="Takaki Y."/>
            <person name="Nishi S."/>
            <person name="Hori S."/>
            <person name="Arai W."/>
            <person name="Tsubouchi T."/>
            <person name="Morono Y."/>
            <person name="Uchiyama I."/>
            <person name="Ito T."/>
            <person name="Fujiyama A."/>
            <person name="Inagaki F."/>
            <person name="Takami H."/>
        </authorList>
    </citation>
    <scope>NUCLEOTIDE SEQUENCE</scope>
    <source>
        <strain evidence="2">Expedition CK06-06</strain>
    </source>
</reference>
<protein>
    <submittedName>
        <fullName evidence="2">Uncharacterized protein</fullName>
    </submittedName>
</protein>
<organism evidence="2">
    <name type="scientific">marine sediment metagenome</name>
    <dbReference type="NCBI Taxonomy" id="412755"/>
    <lineage>
        <taxon>unclassified sequences</taxon>
        <taxon>metagenomes</taxon>
        <taxon>ecological metagenomes</taxon>
    </lineage>
</organism>
<accession>X0T9D1</accession>
<name>X0T9D1_9ZZZZ</name>
<comment type="caution">
    <text evidence="2">The sequence shown here is derived from an EMBL/GenBank/DDBJ whole genome shotgun (WGS) entry which is preliminary data.</text>
</comment>
<proteinExistence type="predicted"/>
<feature type="compositionally biased region" description="Basic and acidic residues" evidence="1">
    <location>
        <begin position="24"/>
        <end position="55"/>
    </location>
</feature>
<feature type="compositionally biased region" description="Basic and acidic residues" evidence="1">
    <location>
        <begin position="1"/>
        <end position="17"/>
    </location>
</feature>
<sequence length="55" mass="6753">MSKDKKQSDKENGRSREDLEDEFEKQWEMQDQIHKTCKMKGDSEEKQKKWNEKYG</sequence>
<feature type="region of interest" description="Disordered" evidence="1">
    <location>
        <begin position="1"/>
        <end position="55"/>
    </location>
</feature>